<evidence type="ECO:0000256" key="2">
    <source>
        <dbReference type="ARBA" id="ARBA00022723"/>
    </source>
</evidence>
<dbReference type="Proteomes" id="UP000323565">
    <property type="component" value="Chromosome"/>
</dbReference>
<dbReference type="InterPro" id="IPR016084">
    <property type="entry name" value="Haem_Oase-like_multi-hlx"/>
</dbReference>
<keyword evidence="1" id="KW-0349">Heme</keyword>
<evidence type="ECO:0000256" key="1">
    <source>
        <dbReference type="ARBA" id="ARBA00022617"/>
    </source>
</evidence>
<organism evidence="5 6">
    <name type="scientific">Dermacoccus abyssi</name>
    <dbReference type="NCBI Taxonomy" id="322596"/>
    <lineage>
        <taxon>Bacteria</taxon>
        <taxon>Bacillati</taxon>
        <taxon>Actinomycetota</taxon>
        <taxon>Actinomycetes</taxon>
        <taxon>Micrococcales</taxon>
        <taxon>Dermacoccaceae</taxon>
        <taxon>Dermacoccus</taxon>
    </lineage>
</organism>
<dbReference type="CDD" id="cd19165">
    <property type="entry name" value="HemeO"/>
    <property type="match status" value="1"/>
</dbReference>
<name>A0ABX5Z5I3_9MICO</name>
<dbReference type="PANTHER" id="PTHR10720">
    <property type="entry name" value="HEME OXYGENASE"/>
    <property type="match status" value="1"/>
</dbReference>
<evidence type="ECO:0000256" key="4">
    <source>
        <dbReference type="SAM" id="MobiDB-lite"/>
    </source>
</evidence>
<dbReference type="SUPFAM" id="SSF48613">
    <property type="entry name" value="Heme oxygenase-like"/>
    <property type="match status" value="1"/>
</dbReference>
<proteinExistence type="predicted"/>
<dbReference type="EMBL" id="CP043031">
    <property type="protein sequence ID" value="QEH92158.1"/>
    <property type="molecule type" value="Genomic_DNA"/>
</dbReference>
<feature type="region of interest" description="Disordered" evidence="4">
    <location>
        <begin position="38"/>
        <end position="104"/>
    </location>
</feature>
<protein>
    <submittedName>
        <fullName evidence="5">Biliverdin-producing heme oxygenase</fullName>
    </submittedName>
</protein>
<evidence type="ECO:0000313" key="5">
    <source>
        <dbReference type="EMBL" id="QEH92158.1"/>
    </source>
</evidence>
<keyword evidence="6" id="KW-1185">Reference proteome</keyword>
<evidence type="ECO:0000313" key="6">
    <source>
        <dbReference type="Proteomes" id="UP000323565"/>
    </source>
</evidence>
<evidence type="ECO:0000256" key="3">
    <source>
        <dbReference type="ARBA" id="ARBA00023004"/>
    </source>
</evidence>
<dbReference type="PRINTS" id="PR00088">
    <property type="entry name" value="HAEMOXYGNASE"/>
</dbReference>
<keyword evidence="3" id="KW-0408">Iron</keyword>
<reference evidence="5 6" key="1">
    <citation type="submission" date="2019-08" db="EMBL/GenBank/DDBJ databases">
        <title>Dermacoccus abyssi strain HZAU 226, whole genome Nanopore sequencing project.</title>
        <authorList>
            <person name="Guo A."/>
            <person name="Zhang X."/>
            <person name="Ruan Y."/>
            <person name="Liu W."/>
            <person name="Chen Q."/>
            <person name="Gu L."/>
        </authorList>
    </citation>
    <scope>NUCLEOTIDE SEQUENCE [LARGE SCALE GENOMIC DNA]</scope>
    <source>
        <strain evidence="5 6">HZAU 226</strain>
    </source>
</reference>
<dbReference type="Pfam" id="PF01126">
    <property type="entry name" value="Heme_oxygenase"/>
    <property type="match status" value="1"/>
</dbReference>
<dbReference type="PANTHER" id="PTHR10720:SF0">
    <property type="entry name" value="HEME OXYGENASE"/>
    <property type="match status" value="1"/>
</dbReference>
<dbReference type="InterPro" id="IPR002051">
    <property type="entry name" value="Haem_Oase"/>
</dbReference>
<feature type="compositionally biased region" description="Low complexity" evidence="4">
    <location>
        <begin position="60"/>
        <end position="70"/>
    </location>
</feature>
<dbReference type="InterPro" id="IPR016053">
    <property type="entry name" value="Haem_Oase-like"/>
</dbReference>
<dbReference type="Gene3D" id="1.20.910.10">
    <property type="entry name" value="Heme oxygenase-like"/>
    <property type="match status" value="1"/>
</dbReference>
<sequence length="331" mass="37197">MSQPHHQNVARCRSCPNVQARPVRRSPSISGACARRLRHRPGAQLRARRRCRRSWRSSHPRSPSRPSGRSWSHRTSARPWEPSARRTAAWARPSGRSAHSSGPWAPRWAPWARTWERWARSSAWSAPRWRTGSRQEHEQAEGSDFMTELLAGRMSPQGYTHYLAMMREVYVALETVGDELASTPAGRAVVDERLKRLPALDAALAYWARGEKVAIDSPAVAAYVAAIEATRDDSDLYVAHHYTRYLGDLSGGQAIGRILSRAFDLTDGQGVAFYDFSAVGKPKPYKDGYRERLDAMGLSPEAAERVLAEVKRAFDFNSAIFAELTRLYVRG</sequence>
<gene>
    <name evidence="5" type="ORF">FV141_00350</name>
</gene>
<feature type="compositionally biased region" description="Basic residues" evidence="4">
    <location>
        <begin position="38"/>
        <end position="59"/>
    </location>
</feature>
<accession>A0ABX5Z5I3</accession>
<keyword evidence="2" id="KW-0479">Metal-binding</keyword>